<dbReference type="PANTHER" id="PTHR35861:SF1">
    <property type="entry name" value="PHAGE TAIL SHEATH PROTEIN"/>
    <property type="match status" value="1"/>
</dbReference>
<evidence type="ECO:0000313" key="6">
    <source>
        <dbReference type="Proteomes" id="UP001187066"/>
    </source>
</evidence>
<dbReference type="InterPro" id="IPR020287">
    <property type="entry name" value="Tail_sheath_C"/>
</dbReference>
<feature type="domain" description="Tail sheath protein C-terminal" evidence="3">
    <location>
        <begin position="277"/>
        <end position="379"/>
    </location>
</feature>
<feature type="domain" description="Tail sheath protein subtilisin-like" evidence="2">
    <location>
        <begin position="110"/>
        <end position="276"/>
    </location>
</feature>
<dbReference type="InterPro" id="IPR052042">
    <property type="entry name" value="Tail_sheath_structural"/>
</dbReference>
<dbReference type="Pfam" id="PF22671">
    <property type="entry name" value="Gp18_domIII_N"/>
    <property type="match status" value="1"/>
</dbReference>
<dbReference type="PANTHER" id="PTHR35861">
    <property type="match status" value="1"/>
</dbReference>
<dbReference type="Pfam" id="PF04984">
    <property type="entry name" value="Phage_sheath_1"/>
    <property type="match status" value="1"/>
</dbReference>
<keyword evidence="6" id="KW-1185">Reference proteome</keyword>
<feature type="domain" description="Tail sheath protein Gp18-like" evidence="4">
    <location>
        <begin position="26"/>
        <end position="86"/>
    </location>
</feature>
<evidence type="ECO:0000259" key="4">
    <source>
        <dbReference type="Pfam" id="PF22671"/>
    </source>
</evidence>
<sequence>MSDYHHGVQVLEINDGTRVISTVSTAIIGMVCTASDADAATFPLNTPVLITRVQNAIAKAGKKGTLRAALQAIADQAKPVVVVVRVEEGTGADAEAQTLSNIIGTTDENGKYTGLKALLSAAAVTGVKPRILGVPGLDSLEVATALAPVCQKLRAFGYVSAWGCKTLSEAIDYRENFSQRELMVIWPDFLAWDTTANATATAYATARALGLRAKIDEEQGWHKTLSNVGVNGVTGISADVFWDLQEPGTDADLLNEAGVTTLIRKDGFRFWGNRTCSDDPLFLFENYTRTAQVIADTMAEGHMWAVDKPITATLIRDIVDGINAKFRELKTGGYIVDATCWFDEEANDAESLKAGKLIIDYDYTPVPPLENLTLRQRITDKYLADLVSSVNSK</sequence>
<name>A0ABU4E2H1_9ENTR</name>
<evidence type="ECO:0000313" key="5">
    <source>
        <dbReference type="EMBL" id="MDV7023308.1"/>
    </source>
</evidence>
<accession>A0ABU4E2H1</accession>
<gene>
    <name evidence="5" type="ORF">R4P48_11530</name>
</gene>
<evidence type="ECO:0000259" key="2">
    <source>
        <dbReference type="Pfam" id="PF04984"/>
    </source>
</evidence>
<dbReference type="RefSeq" id="WP_317678265.1">
    <property type="nucleotide sequence ID" value="NZ_JAWLOF010000007.1"/>
</dbReference>
<evidence type="ECO:0000256" key="1">
    <source>
        <dbReference type="ARBA" id="ARBA00008005"/>
    </source>
</evidence>
<dbReference type="InterPro" id="IPR035089">
    <property type="entry name" value="Phage_sheath_subtilisin"/>
</dbReference>
<comment type="similarity">
    <text evidence="1">Belongs to the myoviridae tail sheath protein family.</text>
</comment>
<dbReference type="EMBL" id="JAWLOF010000007">
    <property type="protein sequence ID" value="MDV7023308.1"/>
    <property type="molecule type" value="Genomic_DNA"/>
</dbReference>
<organism evidence="5 6">
    <name type="scientific">Atlantibacter subterraneus</name>
    <dbReference type="NCBI Taxonomy" id="255519"/>
    <lineage>
        <taxon>Bacteria</taxon>
        <taxon>Pseudomonadati</taxon>
        <taxon>Pseudomonadota</taxon>
        <taxon>Gammaproteobacteria</taxon>
        <taxon>Enterobacterales</taxon>
        <taxon>Enterobacteriaceae</taxon>
        <taxon>Atlantibacter</taxon>
    </lineage>
</organism>
<protein>
    <submittedName>
        <fullName evidence="5">Phage tail sheath protein</fullName>
    </submittedName>
</protein>
<reference evidence="5 6" key="1">
    <citation type="submission" date="2023-10" db="EMBL/GenBank/DDBJ databases">
        <authorList>
            <person name="Dale J."/>
        </authorList>
    </citation>
    <scope>NUCLEOTIDE SEQUENCE [LARGE SCALE GENOMIC DNA]</scope>
    <source>
        <strain evidence="5 6">2023EL-00970</strain>
    </source>
</reference>
<evidence type="ECO:0000259" key="3">
    <source>
        <dbReference type="Pfam" id="PF17482"/>
    </source>
</evidence>
<proteinExistence type="inferred from homology"/>
<dbReference type="Pfam" id="PF17482">
    <property type="entry name" value="Phage_sheath_1C"/>
    <property type="match status" value="1"/>
</dbReference>
<dbReference type="Proteomes" id="UP001187066">
    <property type="component" value="Unassembled WGS sequence"/>
</dbReference>
<comment type="caution">
    <text evidence="5">The sequence shown here is derived from an EMBL/GenBank/DDBJ whole genome shotgun (WGS) entry which is preliminary data.</text>
</comment>
<dbReference type="InterPro" id="IPR054564">
    <property type="entry name" value="Gp18_domIII_N"/>
</dbReference>